<name>A0ABW4YF42_9BACL</name>
<feature type="transmembrane region" description="Helical" evidence="6">
    <location>
        <begin position="360"/>
        <end position="386"/>
    </location>
</feature>
<reference evidence="8" key="1">
    <citation type="journal article" date="2019" name="Int. J. Syst. Evol. Microbiol.">
        <title>The Global Catalogue of Microorganisms (GCM) 10K type strain sequencing project: providing services to taxonomists for standard genome sequencing and annotation.</title>
        <authorList>
            <consortium name="The Broad Institute Genomics Platform"/>
            <consortium name="The Broad Institute Genome Sequencing Center for Infectious Disease"/>
            <person name="Wu L."/>
            <person name="Ma J."/>
        </authorList>
    </citation>
    <scope>NUCLEOTIDE SEQUENCE [LARGE SCALE GENOMIC DNA]</scope>
    <source>
        <strain evidence="8">GH52</strain>
    </source>
</reference>
<dbReference type="RefSeq" id="WP_377769260.1">
    <property type="nucleotide sequence ID" value="NZ_JBHUHO010000003.1"/>
</dbReference>
<comment type="subcellular location">
    <subcellularLocation>
        <location evidence="1">Membrane</location>
        <topology evidence="1">Multi-pass membrane protein</topology>
    </subcellularLocation>
</comment>
<feature type="transmembrane region" description="Helical" evidence="6">
    <location>
        <begin position="113"/>
        <end position="134"/>
    </location>
</feature>
<evidence type="ECO:0000313" key="8">
    <source>
        <dbReference type="Proteomes" id="UP001597362"/>
    </source>
</evidence>
<feature type="transmembrane region" description="Helical" evidence="6">
    <location>
        <begin position="241"/>
        <end position="260"/>
    </location>
</feature>
<feature type="transmembrane region" description="Helical" evidence="6">
    <location>
        <begin position="190"/>
        <end position="208"/>
    </location>
</feature>
<evidence type="ECO:0000256" key="4">
    <source>
        <dbReference type="ARBA" id="ARBA00022989"/>
    </source>
</evidence>
<dbReference type="PANTHER" id="PTHR30474:SF1">
    <property type="entry name" value="PEPTIDOGLYCAN GLYCOSYLTRANSFERASE MRDB"/>
    <property type="match status" value="1"/>
</dbReference>
<sequence length="450" mass="50369">MNQPTKTSEYLAIVCEQMRWKKAHHVVTQEIENHIIDQRDAYIADGLDEETATVNAIKEMGDPVLVGTALDRTHRPKVAWSIIILTSCIVIFGFIVRLFMINSGDSPGSVTDNITALLLGIGCMIIVYFIDFTILGKYAKIIYIGLVVFTILGMFFFPTIYGQHRFILYIILLFPVVFAAIIYQMRSKGYLGIIMSVVFFIIPVLFALEAPSFASATLFVVTGLLLFTIAIIKGWFHVNRLLALLIVYTPIITLVALIISGNRVWERVKLALINAFQMEGGDYITSIVWEIIAGAKLFGQGAAELHMNIALPAIHAEFLLIYFIHKLGWISFIGMMAFIITFIIRAYILSSKQKSVLGKLVSISVITTFTLQVMLYVAFSFGILIFSPPSLPLISDGGLTLIVNMMLIGILISVFKSGDLVRDRLPRQNPHKLLEFNNGKIIIHLKTKER</sequence>
<feature type="transmembrane region" description="Helical" evidence="6">
    <location>
        <begin position="166"/>
        <end position="183"/>
    </location>
</feature>
<dbReference type="Proteomes" id="UP001597362">
    <property type="component" value="Unassembled WGS sequence"/>
</dbReference>
<keyword evidence="3" id="KW-0133">Cell shape</keyword>
<keyword evidence="5 6" id="KW-0472">Membrane</keyword>
<feature type="transmembrane region" description="Helical" evidence="6">
    <location>
        <begin position="398"/>
        <end position="415"/>
    </location>
</feature>
<feature type="transmembrane region" description="Helical" evidence="6">
    <location>
        <begin position="141"/>
        <end position="160"/>
    </location>
</feature>
<organism evidence="7 8">
    <name type="scientific">Paenibacillus yanchengensis</name>
    <dbReference type="NCBI Taxonomy" id="2035833"/>
    <lineage>
        <taxon>Bacteria</taxon>
        <taxon>Bacillati</taxon>
        <taxon>Bacillota</taxon>
        <taxon>Bacilli</taxon>
        <taxon>Bacillales</taxon>
        <taxon>Paenibacillaceae</taxon>
        <taxon>Paenibacillus</taxon>
    </lineage>
</organism>
<dbReference type="Pfam" id="PF01098">
    <property type="entry name" value="FTSW_RODA_SPOVE"/>
    <property type="match status" value="1"/>
</dbReference>
<gene>
    <name evidence="7" type="ORF">ACFSJH_00785</name>
</gene>
<keyword evidence="8" id="KW-1185">Reference proteome</keyword>
<protein>
    <submittedName>
        <fullName evidence="7">Permease prefix domain 1-containing protein</fullName>
    </submittedName>
</protein>
<feature type="transmembrane region" description="Helical" evidence="6">
    <location>
        <begin position="329"/>
        <end position="348"/>
    </location>
</feature>
<evidence type="ECO:0000256" key="5">
    <source>
        <dbReference type="ARBA" id="ARBA00023136"/>
    </source>
</evidence>
<dbReference type="NCBIfam" id="NF038403">
    <property type="entry name" value="perm_prefix_1"/>
    <property type="match status" value="1"/>
</dbReference>
<accession>A0ABW4YF42</accession>
<dbReference type="PANTHER" id="PTHR30474">
    <property type="entry name" value="CELL CYCLE PROTEIN"/>
    <property type="match status" value="1"/>
</dbReference>
<feature type="transmembrane region" description="Helical" evidence="6">
    <location>
        <begin position="78"/>
        <end position="101"/>
    </location>
</feature>
<evidence type="ECO:0000256" key="3">
    <source>
        <dbReference type="ARBA" id="ARBA00022960"/>
    </source>
</evidence>
<dbReference type="InterPro" id="IPR001182">
    <property type="entry name" value="FtsW/RodA"/>
</dbReference>
<feature type="transmembrane region" description="Helical" evidence="6">
    <location>
        <begin position="214"/>
        <end position="232"/>
    </location>
</feature>
<evidence type="ECO:0000256" key="1">
    <source>
        <dbReference type="ARBA" id="ARBA00004141"/>
    </source>
</evidence>
<evidence type="ECO:0000313" key="7">
    <source>
        <dbReference type="EMBL" id="MFD2114288.1"/>
    </source>
</evidence>
<keyword evidence="2 6" id="KW-0812">Transmembrane</keyword>
<dbReference type="EMBL" id="JBHUHO010000003">
    <property type="protein sequence ID" value="MFD2114288.1"/>
    <property type="molecule type" value="Genomic_DNA"/>
</dbReference>
<dbReference type="InterPro" id="IPR047928">
    <property type="entry name" value="Perm_prefix_1"/>
</dbReference>
<proteinExistence type="predicted"/>
<keyword evidence="4 6" id="KW-1133">Transmembrane helix</keyword>
<evidence type="ECO:0000256" key="6">
    <source>
        <dbReference type="SAM" id="Phobius"/>
    </source>
</evidence>
<comment type="caution">
    <text evidence="7">The sequence shown here is derived from an EMBL/GenBank/DDBJ whole genome shotgun (WGS) entry which is preliminary data.</text>
</comment>
<evidence type="ECO:0000256" key="2">
    <source>
        <dbReference type="ARBA" id="ARBA00022692"/>
    </source>
</evidence>